<gene>
    <name evidence="2" type="ORF">SPIL2461_LOCUS13733</name>
</gene>
<reference evidence="2" key="1">
    <citation type="submission" date="2021-02" db="EMBL/GenBank/DDBJ databases">
        <authorList>
            <person name="Dougan E. K."/>
            <person name="Rhodes N."/>
            <person name="Thang M."/>
            <person name="Chan C."/>
        </authorList>
    </citation>
    <scope>NUCLEOTIDE SEQUENCE</scope>
</reference>
<dbReference type="SUPFAM" id="SSF51197">
    <property type="entry name" value="Clavaminate synthase-like"/>
    <property type="match status" value="1"/>
</dbReference>
<evidence type="ECO:0000313" key="2">
    <source>
        <dbReference type="EMBL" id="CAE7523607.1"/>
    </source>
</evidence>
<dbReference type="OrthoDB" id="408229at2759"/>
<comment type="caution">
    <text evidence="2">The sequence shown here is derived from an EMBL/GenBank/DDBJ whole genome shotgun (WGS) entry which is preliminary data.</text>
</comment>
<feature type="non-terminal residue" evidence="2">
    <location>
        <position position="197"/>
    </location>
</feature>
<dbReference type="PROSITE" id="PS51184">
    <property type="entry name" value="JMJC"/>
    <property type="match status" value="1"/>
</dbReference>
<evidence type="ECO:0000313" key="3">
    <source>
        <dbReference type="Proteomes" id="UP000649617"/>
    </source>
</evidence>
<accession>A0A812TJ54</accession>
<dbReference type="EMBL" id="CAJNIZ010030424">
    <property type="protein sequence ID" value="CAE7523607.1"/>
    <property type="molecule type" value="Genomic_DNA"/>
</dbReference>
<proteinExistence type="predicted"/>
<dbReference type="AlphaFoldDB" id="A0A812TJ54"/>
<dbReference type="InterPro" id="IPR003347">
    <property type="entry name" value="JmjC_dom"/>
</dbReference>
<sequence length="197" mass="21466">QSFDYPDWVYSKHNLTTFGSYVNNNESADNVFLFGSEDGCDRTDVFKQTMDTIRGDFAPSPAFGWESEVCESIVAVDSIGSSHGFHCHDPVWQVQVEGYKMWWLLPPHYKGTAPEGDSDDGSMGWGGAPVLPDGTVFAHPNGCAMLKQVEPPPGTDTCILAPGEMMVLPTGWVHSTCGLTNYTAAAGGWLGFYRADK</sequence>
<name>A0A812TJ54_SYMPI</name>
<protein>
    <recommendedName>
        <fullName evidence="1">JmjC domain-containing protein</fullName>
    </recommendedName>
</protein>
<feature type="domain" description="JmjC" evidence="1">
    <location>
        <begin position="47"/>
        <end position="197"/>
    </location>
</feature>
<keyword evidence="3" id="KW-1185">Reference proteome</keyword>
<dbReference type="Proteomes" id="UP000649617">
    <property type="component" value="Unassembled WGS sequence"/>
</dbReference>
<evidence type="ECO:0000259" key="1">
    <source>
        <dbReference type="PROSITE" id="PS51184"/>
    </source>
</evidence>
<organism evidence="2 3">
    <name type="scientific">Symbiodinium pilosum</name>
    <name type="common">Dinoflagellate</name>
    <dbReference type="NCBI Taxonomy" id="2952"/>
    <lineage>
        <taxon>Eukaryota</taxon>
        <taxon>Sar</taxon>
        <taxon>Alveolata</taxon>
        <taxon>Dinophyceae</taxon>
        <taxon>Suessiales</taxon>
        <taxon>Symbiodiniaceae</taxon>
        <taxon>Symbiodinium</taxon>
    </lineage>
</organism>
<dbReference type="Gene3D" id="2.60.120.650">
    <property type="entry name" value="Cupin"/>
    <property type="match status" value="1"/>
</dbReference>